<feature type="region of interest" description="Disordered" evidence="4">
    <location>
        <begin position="85"/>
        <end position="122"/>
    </location>
</feature>
<feature type="compositionally biased region" description="Basic and acidic residues" evidence="4">
    <location>
        <begin position="109"/>
        <end position="122"/>
    </location>
</feature>
<dbReference type="PANTHER" id="PTHR10270">
    <property type="entry name" value="SOX TRANSCRIPTION FACTOR"/>
    <property type="match status" value="1"/>
</dbReference>
<name>A0A166E7Z1_9AGAM</name>
<evidence type="ECO:0000256" key="1">
    <source>
        <dbReference type="ARBA" id="ARBA00023125"/>
    </source>
</evidence>
<evidence type="ECO:0000313" key="6">
    <source>
        <dbReference type="EMBL" id="KZP15489.1"/>
    </source>
</evidence>
<feature type="DNA-binding region" description="HMG box" evidence="3">
    <location>
        <begin position="122"/>
        <end position="197"/>
    </location>
</feature>
<reference evidence="6 7" key="1">
    <citation type="journal article" date="2016" name="Mol. Biol. Evol.">
        <title>Comparative Genomics of Early-Diverging Mushroom-Forming Fungi Provides Insights into the Origins of Lignocellulose Decay Capabilities.</title>
        <authorList>
            <person name="Nagy L.G."/>
            <person name="Riley R."/>
            <person name="Tritt A."/>
            <person name="Adam C."/>
            <person name="Daum C."/>
            <person name="Floudas D."/>
            <person name="Sun H."/>
            <person name="Yadav J.S."/>
            <person name="Pangilinan J."/>
            <person name="Larsson K.H."/>
            <person name="Matsuura K."/>
            <person name="Barry K."/>
            <person name="Labutti K."/>
            <person name="Kuo R."/>
            <person name="Ohm R.A."/>
            <person name="Bhattacharya S.S."/>
            <person name="Shirouzu T."/>
            <person name="Yoshinaga Y."/>
            <person name="Martin F.M."/>
            <person name="Grigoriev I.V."/>
            <person name="Hibbett D.S."/>
        </authorList>
    </citation>
    <scope>NUCLEOTIDE SEQUENCE [LARGE SCALE GENOMIC DNA]</scope>
    <source>
        <strain evidence="6 7">CBS 109695</strain>
    </source>
</reference>
<feature type="region of interest" description="Disordered" evidence="4">
    <location>
        <begin position="143"/>
        <end position="166"/>
    </location>
</feature>
<feature type="compositionally biased region" description="Low complexity" evidence="4">
    <location>
        <begin position="359"/>
        <end position="374"/>
    </location>
</feature>
<dbReference type="PANTHER" id="PTHR10270:SF161">
    <property type="entry name" value="SEX-DETERMINING REGION Y PROTEIN"/>
    <property type="match status" value="1"/>
</dbReference>
<evidence type="ECO:0000256" key="3">
    <source>
        <dbReference type="PROSITE-ProRule" id="PRU00267"/>
    </source>
</evidence>
<proteinExistence type="predicted"/>
<gene>
    <name evidence="6" type="ORF">FIBSPDRAFT_1048130</name>
</gene>
<dbReference type="OrthoDB" id="6247875at2759"/>
<sequence>MPAQRTRDSYSRTTALEVTTDAPLCPSLAIISPTPRAWTFPFNKADQSASPYSSPSSSPLELESSHLSSSIPSLTRTLSPVSSSSLYPTAACGSSPSSHKRRKSSVSSDLEHRPKKGDEDYVKRPENAFILFRRHCCEERQAAADEADTPAKKQRQADLSKTISQQWKGLAAEEKQVWEDRAKEKKKEHEQLHPNYVYRPQRSKGKKSKKFDEADGEHNISFMLPLSAPSAPTLVRHGRSASAPTPPLGYQSIQLPNVYMPSCPTSPNMMARRSSHPGHSEDRSSHFDYLPSNNLMASSFSQQQPVYEANLSVPQFYTGMFDQSPDRQTLQPLAMPEHPLMVSPHDLMSPATSSMHSRSGYSSPTSPSSGPYTPVQHATQHPYHPMPHEVDEHGYLAESQQNLQQCGSPIDMNIEYPESLWNDNIMWGNGQEILLGENFDLNSIPPIELGDSVDLNHGHAEKFQGELGYQLESAVALQQYDYAHDSFAPQFGYQQEQHDSQQHGAYDATYYGMLPGQGF</sequence>
<dbReference type="EMBL" id="KV417604">
    <property type="protein sequence ID" value="KZP15489.1"/>
    <property type="molecule type" value="Genomic_DNA"/>
</dbReference>
<dbReference type="STRING" id="436010.A0A166E7Z1"/>
<dbReference type="InterPro" id="IPR050140">
    <property type="entry name" value="SRY-related_HMG-box_TF-like"/>
</dbReference>
<feature type="region of interest" description="Disordered" evidence="4">
    <location>
        <begin position="269"/>
        <end position="288"/>
    </location>
</feature>
<keyword evidence="3" id="KW-0539">Nucleus</keyword>
<dbReference type="GO" id="GO:0000978">
    <property type="term" value="F:RNA polymerase II cis-regulatory region sequence-specific DNA binding"/>
    <property type="evidence" value="ECO:0007669"/>
    <property type="project" value="TreeGrafter"/>
</dbReference>
<feature type="compositionally biased region" description="Basic and acidic residues" evidence="4">
    <location>
        <begin position="143"/>
        <end position="158"/>
    </location>
</feature>
<dbReference type="GO" id="GO:0001228">
    <property type="term" value="F:DNA-binding transcription activator activity, RNA polymerase II-specific"/>
    <property type="evidence" value="ECO:0007669"/>
    <property type="project" value="TreeGrafter"/>
</dbReference>
<dbReference type="AlphaFoldDB" id="A0A166E7Z1"/>
<dbReference type="InterPro" id="IPR036910">
    <property type="entry name" value="HMG_box_dom_sf"/>
</dbReference>
<dbReference type="SMART" id="SM00398">
    <property type="entry name" value="HMG"/>
    <property type="match status" value="1"/>
</dbReference>
<keyword evidence="2" id="KW-0804">Transcription</keyword>
<dbReference type="InterPro" id="IPR009071">
    <property type="entry name" value="HMG_box_dom"/>
</dbReference>
<organism evidence="6 7">
    <name type="scientific">Athelia psychrophila</name>
    <dbReference type="NCBI Taxonomy" id="1759441"/>
    <lineage>
        <taxon>Eukaryota</taxon>
        <taxon>Fungi</taxon>
        <taxon>Dikarya</taxon>
        <taxon>Basidiomycota</taxon>
        <taxon>Agaricomycotina</taxon>
        <taxon>Agaricomycetes</taxon>
        <taxon>Agaricomycetidae</taxon>
        <taxon>Atheliales</taxon>
        <taxon>Atheliaceae</taxon>
        <taxon>Athelia</taxon>
    </lineage>
</organism>
<dbReference type="Proteomes" id="UP000076532">
    <property type="component" value="Unassembled WGS sequence"/>
</dbReference>
<keyword evidence="7" id="KW-1185">Reference proteome</keyword>
<dbReference type="GO" id="GO:0030154">
    <property type="term" value="P:cell differentiation"/>
    <property type="evidence" value="ECO:0007669"/>
    <property type="project" value="TreeGrafter"/>
</dbReference>
<dbReference type="CDD" id="cd01389">
    <property type="entry name" value="HMG-box_ROX1-like"/>
    <property type="match status" value="1"/>
</dbReference>
<evidence type="ECO:0000256" key="4">
    <source>
        <dbReference type="SAM" id="MobiDB-lite"/>
    </source>
</evidence>
<accession>A0A166E7Z1</accession>
<dbReference type="Pfam" id="PF00505">
    <property type="entry name" value="HMG_box"/>
    <property type="match status" value="1"/>
</dbReference>
<dbReference type="SUPFAM" id="SSF47095">
    <property type="entry name" value="HMG-box"/>
    <property type="match status" value="1"/>
</dbReference>
<feature type="region of interest" description="Disordered" evidence="4">
    <location>
        <begin position="342"/>
        <end position="389"/>
    </location>
</feature>
<dbReference type="GO" id="GO:0005634">
    <property type="term" value="C:nucleus"/>
    <property type="evidence" value="ECO:0007669"/>
    <property type="project" value="UniProtKB-UniRule"/>
</dbReference>
<evidence type="ECO:0000259" key="5">
    <source>
        <dbReference type="PROSITE" id="PS50118"/>
    </source>
</evidence>
<dbReference type="Gene3D" id="1.10.30.10">
    <property type="entry name" value="High mobility group box domain"/>
    <property type="match status" value="1"/>
</dbReference>
<feature type="domain" description="HMG box" evidence="5">
    <location>
        <begin position="122"/>
        <end position="197"/>
    </location>
</feature>
<keyword evidence="1 3" id="KW-0238">DNA-binding</keyword>
<protein>
    <recommendedName>
        <fullName evidence="5">HMG box domain-containing protein</fullName>
    </recommendedName>
</protein>
<dbReference type="PROSITE" id="PS50118">
    <property type="entry name" value="HMG_BOX_2"/>
    <property type="match status" value="1"/>
</dbReference>
<evidence type="ECO:0000313" key="7">
    <source>
        <dbReference type="Proteomes" id="UP000076532"/>
    </source>
</evidence>
<evidence type="ECO:0000256" key="2">
    <source>
        <dbReference type="ARBA" id="ARBA00023163"/>
    </source>
</evidence>